<dbReference type="Proteomes" id="UP000521943">
    <property type="component" value="Unassembled WGS sequence"/>
</dbReference>
<dbReference type="EMBL" id="JACGCI010000192">
    <property type="protein sequence ID" value="KAF6742235.1"/>
    <property type="molecule type" value="Genomic_DNA"/>
</dbReference>
<keyword evidence="5" id="KW-1185">Reference proteome</keyword>
<evidence type="ECO:0000256" key="1">
    <source>
        <dbReference type="ARBA" id="ARBA00023002"/>
    </source>
</evidence>
<dbReference type="PANTHER" id="PTHR10366:SF564">
    <property type="entry name" value="STEROL-4-ALPHA-CARBOXYLATE 3-DEHYDROGENASE, DECARBOXYLATING"/>
    <property type="match status" value="1"/>
</dbReference>
<protein>
    <submittedName>
        <fullName evidence="4">D-lactaldehyde dehydrogenase</fullName>
    </submittedName>
</protein>
<dbReference type="AlphaFoldDB" id="A0A8H6LTL8"/>
<dbReference type="InterPro" id="IPR036291">
    <property type="entry name" value="NAD(P)-bd_dom_sf"/>
</dbReference>
<dbReference type="Gene3D" id="3.40.50.720">
    <property type="entry name" value="NAD(P)-binding Rossmann-like Domain"/>
    <property type="match status" value="1"/>
</dbReference>
<dbReference type="InterPro" id="IPR050425">
    <property type="entry name" value="NAD(P)_dehydrat-like"/>
</dbReference>
<proteinExistence type="inferred from homology"/>
<evidence type="ECO:0000313" key="5">
    <source>
        <dbReference type="Proteomes" id="UP000521943"/>
    </source>
</evidence>
<keyword evidence="1" id="KW-0560">Oxidoreductase</keyword>
<accession>A0A8H6LTL8</accession>
<comment type="caution">
    <text evidence="4">The sequence shown here is derived from an EMBL/GenBank/DDBJ whole genome shotgun (WGS) entry which is preliminary data.</text>
</comment>
<evidence type="ECO:0000313" key="4">
    <source>
        <dbReference type="EMBL" id="KAF6742235.1"/>
    </source>
</evidence>
<dbReference type="InterPro" id="IPR001509">
    <property type="entry name" value="Epimerase_deHydtase"/>
</dbReference>
<comment type="similarity">
    <text evidence="2">Belongs to the NAD(P)-dependent epimerase/dehydratase family. Dihydroflavonol-4-reductase subfamily.</text>
</comment>
<organism evidence="4 5">
    <name type="scientific">Ephemerocybe angulata</name>
    <dbReference type="NCBI Taxonomy" id="980116"/>
    <lineage>
        <taxon>Eukaryota</taxon>
        <taxon>Fungi</taxon>
        <taxon>Dikarya</taxon>
        <taxon>Basidiomycota</taxon>
        <taxon>Agaricomycotina</taxon>
        <taxon>Agaricomycetes</taxon>
        <taxon>Agaricomycetidae</taxon>
        <taxon>Agaricales</taxon>
        <taxon>Agaricineae</taxon>
        <taxon>Psathyrellaceae</taxon>
        <taxon>Ephemerocybe</taxon>
    </lineage>
</organism>
<gene>
    <name evidence="4" type="ORF">DFP72DRAFT_1082253</name>
</gene>
<dbReference type="GO" id="GO:0016616">
    <property type="term" value="F:oxidoreductase activity, acting on the CH-OH group of donors, NAD or NADP as acceptor"/>
    <property type="evidence" value="ECO:0007669"/>
    <property type="project" value="TreeGrafter"/>
</dbReference>
<dbReference type="Pfam" id="PF01370">
    <property type="entry name" value="Epimerase"/>
    <property type="match status" value="1"/>
</dbReference>
<name>A0A8H6LTL8_9AGAR</name>
<sequence>MPILSLPSAVLVTGGTGYIGAWVIAVLLERGHTVKAVVRSGDKGEVLRNDLLRHTSKSEIALEAVVIEDLLKEGAFDDAVVGVDAVVHLASPVVLDGSGDPENIIKPAVGAVLGVLKSALRASQADGNASLKRIVITSSVAAVYIPEPEEARVFTEADWNEVSLVEVKGLGAKASGMAKYRASKVYSERAVWEFYDAHKAEIKWDITTLNPPWVFGVWPPIQDPATLLDMPMTLKLWYGTVVASEPPKTREAMQSNQGWIDVRDLAEAHVRALEKEEAGGERILVVESTYIFQEWLDIANKVGSKVYKKPLPKGFPDLTEGVLSYKVNYNTEKEKRILGVTYQSKEETARDILQWTATKGW</sequence>
<feature type="domain" description="NAD-dependent epimerase/dehydratase" evidence="3">
    <location>
        <begin position="10"/>
        <end position="281"/>
    </location>
</feature>
<dbReference type="OrthoDB" id="2735536at2759"/>
<reference evidence="4 5" key="1">
    <citation type="submission" date="2020-07" db="EMBL/GenBank/DDBJ databases">
        <title>Comparative genomics of pyrophilous fungi reveals a link between fire events and developmental genes.</title>
        <authorList>
            <consortium name="DOE Joint Genome Institute"/>
            <person name="Steindorff A.S."/>
            <person name="Carver A."/>
            <person name="Calhoun S."/>
            <person name="Stillman K."/>
            <person name="Liu H."/>
            <person name="Lipzen A."/>
            <person name="Pangilinan J."/>
            <person name="Labutti K."/>
            <person name="Bruns T.D."/>
            <person name="Grigoriev I.V."/>
        </authorList>
    </citation>
    <scope>NUCLEOTIDE SEQUENCE [LARGE SCALE GENOMIC DNA]</scope>
    <source>
        <strain evidence="4 5">CBS 144469</strain>
    </source>
</reference>
<dbReference type="SUPFAM" id="SSF51735">
    <property type="entry name" value="NAD(P)-binding Rossmann-fold domains"/>
    <property type="match status" value="1"/>
</dbReference>
<dbReference type="PANTHER" id="PTHR10366">
    <property type="entry name" value="NAD DEPENDENT EPIMERASE/DEHYDRATASE"/>
    <property type="match status" value="1"/>
</dbReference>
<evidence type="ECO:0000259" key="3">
    <source>
        <dbReference type="Pfam" id="PF01370"/>
    </source>
</evidence>
<evidence type="ECO:0000256" key="2">
    <source>
        <dbReference type="ARBA" id="ARBA00023445"/>
    </source>
</evidence>